<feature type="domain" description="Histidine kinase/HSP90-like ATPase" evidence="5">
    <location>
        <begin position="339"/>
        <end position="428"/>
    </location>
</feature>
<dbReference type="Pfam" id="PF02518">
    <property type="entry name" value="HATPase_c"/>
    <property type="match status" value="1"/>
</dbReference>
<dbReference type="InterPro" id="IPR036890">
    <property type="entry name" value="HATPase_C_sf"/>
</dbReference>
<dbReference type="EC" id="2.7.13.3" evidence="6"/>
<keyword evidence="7" id="KW-1185">Reference proteome</keyword>
<dbReference type="SUPFAM" id="SSF55874">
    <property type="entry name" value="ATPase domain of HSP90 chaperone/DNA topoisomerase II/histidine kinase"/>
    <property type="match status" value="1"/>
</dbReference>
<reference evidence="6 7" key="1">
    <citation type="submission" date="2017-07" db="EMBL/GenBank/DDBJ databases">
        <title>Complete genome sequence of Actinoalloteichus hoggarensis DSM 45943, type strain of Actinoalloteichus hoggarensis.</title>
        <authorList>
            <person name="Ruckert C."/>
            <person name="Nouioui I."/>
            <person name="Willmese J."/>
            <person name="van Wezel G."/>
            <person name="Klenk H.-P."/>
            <person name="Kalinowski J."/>
            <person name="Zotchev S.B."/>
        </authorList>
    </citation>
    <scope>NUCLEOTIDE SEQUENCE [LARGE SCALE GENOMIC DNA]</scope>
    <source>
        <strain evidence="6 7">DSM 45943</strain>
    </source>
</reference>
<dbReference type="Gene3D" id="3.30.565.10">
    <property type="entry name" value="Histidine kinase-like ATPase, C-terminal domain"/>
    <property type="match status" value="1"/>
</dbReference>
<organism evidence="6 7">
    <name type="scientific">Actinoalloteichus hoggarensis</name>
    <dbReference type="NCBI Taxonomy" id="1470176"/>
    <lineage>
        <taxon>Bacteria</taxon>
        <taxon>Bacillati</taxon>
        <taxon>Actinomycetota</taxon>
        <taxon>Actinomycetes</taxon>
        <taxon>Pseudonocardiales</taxon>
        <taxon>Pseudonocardiaceae</taxon>
        <taxon>Actinoalloteichus</taxon>
    </lineage>
</organism>
<evidence type="ECO:0000256" key="2">
    <source>
        <dbReference type="ARBA" id="ARBA00022777"/>
    </source>
</evidence>
<dbReference type="InterPro" id="IPR003018">
    <property type="entry name" value="GAF"/>
</dbReference>
<proteinExistence type="predicted"/>
<dbReference type="KEGG" id="ahg:AHOG_00550"/>
<accession>A0A221VW91</accession>
<evidence type="ECO:0000256" key="1">
    <source>
        <dbReference type="ARBA" id="ARBA00022679"/>
    </source>
</evidence>
<dbReference type="GO" id="GO:0000155">
    <property type="term" value="F:phosphorelay sensor kinase activity"/>
    <property type="evidence" value="ECO:0007669"/>
    <property type="project" value="InterPro"/>
</dbReference>
<dbReference type="Gene3D" id="3.30.450.40">
    <property type="match status" value="1"/>
</dbReference>
<dbReference type="InterPro" id="IPR029016">
    <property type="entry name" value="GAF-like_dom_sf"/>
</dbReference>
<dbReference type="AlphaFoldDB" id="A0A221VW91"/>
<protein>
    <submittedName>
        <fullName evidence="6">Redox sensor histidine kinase response regulator DevS</fullName>
        <ecNumber evidence="6">2.7.13.3</ecNumber>
    </submittedName>
</protein>
<dbReference type="InterPro" id="IPR011712">
    <property type="entry name" value="Sig_transdc_His_kin_sub3_dim/P"/>
</dbReference>
<dbReference type="InterPro" id="IPR003594">
    <property type="entry name" value="HATPase_dom"/>
</dbReference>
<name>A0A221VW91_9PSEU</name>
<evidence type="ECO:0000313" key="6">
    <source>
        <dbReference type="EMBL" id="ASO17783.1"/>
    </source>
</evidence>
<dbReference type="SMART" id="SM00387">
    <property type="entry name" value="HATPase_c"/>
    <property type="match status" value="1"/>
</dbReference>
<evidence type="ECO:0000313" key="7">
    <source>
        <dbReference type="Proteomes" id="UP000204221"/>
    </source>
</evidence>
<feature type="domain" description="GAF" evidence="4">
    <location>
        <begin position="67"/>
        <end position="223"/>
    </location>
</feature>
<dbReference type="Pfam" id="PF07730">
    <property type="entry name" value="HisKA_3"/>
    <property type="match status" value="1"/>
</dbReference>
<evidence type="ECO:0000259" key="5">
    <source>
        <dbReference type="SMART" id="SM00387"/>
    </source>
</evidence>
<keyword evidence="3" id="KW-0902">Two-component regulatory system</keyword>
<dbReference type="GO" id="GO:0016020">
    <property type="term" value="C:membrane"/>
    <property type="evidence" value="ECO:0007669"/>
    <property type="project" value="InterPro"/>
</dbReference>
<dbReference type="Pfam" id="PF13185">
    <property type="entry name" value="GAF_2"/>
    <property type="match status" value="1"/>
</dbReference>
<dbReference type="PANTHER" id="PTHR24421:SF56">
    <property type="entry name" value="OXYGEN SENSOR HISTIDINE KINASE RESPONSE REGULATOR DOST"/>
    <property type="match status" value="1"/>
</dbReference>
<dbReference type="PANTHER" id="PTHR24421">
    <property type="entry name" value="NITRATE/NITRITE SENSOR PROTEIN NARX-RELATED"/>
    <property type="match status" value="1"/>
</dbReference>
<dbReference type="InterPro" id="IPR050482">
    <property type="entry name" value="Sensor_HK_TwoCompSys"/>
</dbReference>
<dbReference type="Gene3D" id="1.20.5.1930">
    <property type="match status" value="1"/>
</dbReference>
<dbReference type="EMBL" id="CP022521">
    <property type="protein sequence ID" value="ASO17783.1"/>
    <property type="molecule type" value="Genomic_DNA"/>
</dbReference>
<dbReference type="GO" id="GO:0046983">
    <property type="term" value="F:protein dimerization activity"/>
    <property type="evidence" value="ECO:0007669"/>
    <property type="project" value="InterPro"/>
</dbReference>
<gene>
    <name evidence="6" type="primary">devS1</name>
    <name evidence="6" type="ORF">AHOG_00550</name>
</gene>
<dbReference type="SUPFAM" id="SSF55781">
    <property type="entry name" value="GAF domain-like"/>
    <property type="match status" value="1"/>
</dbReference>
<keyword evidence="1 6" id="KW-0808">Transferase</keyword>
<dbReference type="SMART" id="SM00065">
    <property type="entry name" value="GAF"/>
    <property type="match status" value="1"/>
</dbReference>
<dbReference type="CDD" id="cd16917">
    <property type="entry name" value="HATPase_UhpB-NarQ-NarX-like"/>
    <property type="match status" value="1"/>
</dbReference>
<evidence type="ECO:0000259" key="4">
    <source>
        <dbReference type="SMART" id="SM00065"/>
    </source>
</evidence>
<dbReference type="Proteomes" id="UP000204221">
    <property type="component" value="Chromosome"/>
</dbReference>
<keyword evidence="2 6" id="KW-0418">Kinase</keyword>
<sequence length="428" mass="44111">MSASRRVRAQAEAAWAGDAAGRRSAGPAVCEGRGPAPILGMTMDSSLAGRTLAAATGITTAALAGDDPDLVLPMVVEQAAALTGADLGLAMVRSPDGTLTVEAAHGGVEGGALEGASSVGDPVGAVLSARSTAARVARGGVPVVVDELTSDPRTAPFVPKVLRGYGPFAVAPFGTRERRLGALAVYRRRGTAGFSAESVEVLTAFAAQAGLALVLAEGTTARRRVAVYQERERIARDLHDVIVQRLYAAGMQLDLLGRGLAGRLEPDEDRRLGETVDQLDTTIDEIRATVRALRSADPAESAPSGLADSARAEAATAGELLGIAPTLELTGPVDDVPTTVADHARAALREALSNVVRHSGAGRVLIRLRRDEHGLSVQVVDDGCGIPPGVTRRGLRHLEERAASAGGRCTVVSSPRSGTDVIWTVPLP</sequence>
<evidence type="ECO:0000256" key="3">
    <source>
        <dbReference type="ARBA" id="ARBA00023012"/>
    </source>
</evidence>